<dbReference type="PROSITE" id="PS51257">
    <property type="entry name" value="PROKAR_LIPOPROTEIN"/>
    <property type="match status" value="1"/>
</dbReference>
<reference evidence="13 14" key="1">
    <citation type="journal article" date="2019" name="Int. J. Syst. Evol. Microbiol.">
        <title>The Global Catalogue of Microorganisms (GCM) 10K type strain sequencing project: providing services to taxonomists for standard genome sequencing and annotation.</title>
        <authorList>
            <consortium name="The Broad Institute Genomics Platform"/>
            <consortium name="The Broad Institute Genome Sequencing Center for Infectious Disease"/>
            <person name="Wu L."/>
            <person name="Ma J."/>
        </authorList>
    </citation>
    <scope>NUCLEOTIDE SEQUENCE [LARGE SCALE GENOMIC DNA]</scope>
    <source>
        <strain evidence="13 14">JCM 15974</strain>
    </source>
</reference>
<dbReference type="PROSITE" id="PS50093">
    <property type="entry name" value="PKD"/>
    <property type="match status" value="1"/>
</dbReference>
<evidence type="ECO:0000256" key="6">
    <source>
        <dbReference type="ARBA" id="ARBA00023277"/>
    </source>
</evidence>
<proteinExistence type="inferred from homology"/>
<comment type="similarity">
    <text evidence="2 9">Belongs to the glycosyl hydrolase 10 (cellulase F) family.</text>
</comment>
<feature type="signal peptide" evidence="10">
    <location>
        <begin position="1"/>
        <end position="23"/>
    </location>
</feature>
<evidence type="ECO:0000256" key="10">
    <source>
        <dbReference type="SAM" id="SignalP"/>
    </source>
</evidence>
<dbReference type="PRINTS" id="PR00134">
    <property type="entry name" value="GLHYDRLASE10"/>
</dbReference>
<dbReference type="InterPro" id="IPR001000">
    <property type="entry name" value="GH10_dom"/>
</dbReference>
<evidence type="ECO:0000259" key="12">
    <source>
        <dbReference type="PROSITE" id="PS51760"/>
    </source>
</evidence>
<keyword evidence="8 9" id="KW-0624">Polysaccharide degradation</keyword>
<dbReference type="PANTHER" id="PTHR31490:SF88">
    <property type="entry name" value="BETA-XYLANASE"/>
    <property type="match status" value="1"/>
</dbReference>
<dbReference type="InterPro" id="IPR000601">
    <property type="entry name" value="PKD_dom"/>
</dbReference>
<dbReference type="Gene3D" id="2.60.40.10">
    <property type="entry name" value="Immunoglobulins"/>
    <property type="match status" value="1"/>
</dbReference>
<keyword evidence="5 9" id="KW-0378">Hydrolase</keyword>
<evidence type="ECO:0000313" key="13">
    <source>
        <dbReference type="EMBL" id="GAA0717506.1"/>
    </source>
</evidence>
<dbReference type="EC" id="3.2.1.8" evidence="9"/>
<evidence type="ECO:0000256" key="7">
    <source>
        <dbReference type="ARBA" id="ARBA00023295"/>
    </source>
</evidence>
<protein>
    <recommendedName>
        <fullName evidence="9">Beta-xylanase</fullName>
        <ecNumber evidence="9">3.2.1.8</ecNumber>
    </recommendedName>
</protein>
<feature type="domain" description="PKD" evidence="11">
    <location>
        <begin position="69"/>
        <end position="117"/>
    </location>
</feature>
<dbReference type="CDD" id="cd00146">
    <property type="entry name" value="PKD"/>
    <property type="match status" value="1"/>
</dbReference>
<dbReference type="Pfam" id="PF00331">
    <property type="entry name" value="Glyco_hydro_10"/>
    <property type="match status" value="1"/>
</dbReference>
<evidence type="ECO:0000256" key="3">
    <source>
        <dbReference type="ARBA" id="ARBA00022651"/>
    </source>
</evidence>
<organism evidence="13 14">
    <name type="scientific">Aquimarina litoralis</name>
    <dbReference type="NCBI Taxonomy" id="584605"/>
    <lineage>
        <taxon>Bacteria</taxon>
        <taxon>Pseudomonadati</taxon>
        <taxon>Bacteroidota</taxon>
        <taxon>Flavobacteriia</taxon>
        <taxon>Flavobacteriales</taxon>
        <taxon>Flavobacteriaceae</taxon>
        <taxon>Aquimarina</taxon>
    </lineage>
</organism>
<dbReference type="InterPro" id="IPR035986">
    <property type="entry name" value="PKD_dom_sf"/>
</dbReference>
<evidence type="ECO:0000256" key="4">
    <source>
        <dbReference type="ARBA" id="ARBA00022729"/>
    </source>
</evidence>
<keyword evidence="14" id="KW-1185">Reference proteome</keyword>
<dbReference type="InterPro" id="IPR013783">
    <property type="entry name" value="Ig-like_fold"/>
</dbReference>
<sequence length="453" mass="50287">MKNLKITKLLALFVLLVIASCSIDDGEVIFNGGSQTLVQASFTYTISDTNPNLILLNNTTQGQGAFTSEWDFGNGEAYVMDEPGLEEVSFSQQGQYEIRLIVTNSAGFTVASEIIRVDENGVCPNSICGSVDPSSLKGSAVGFSIGTAVRDSRLSGQYNEVLQRDFNNLTSEFQMKMDVMYPAQDNYNFGPADAIVNYGVNNGIDIHGHALIWHNSTPNWVENFSGTDAEFEAMIEDYITTVLERYKGKVRSWDVVNEAIEDGSNELRNSVFRQRMGDDYIQKCYQFARNADPDVLLFYNDYNMASDSGKRAAMFDIVDTLNALDLIDGIGAQLHISYNGPSRSDIQAVVNGTVSRNLLMHFAELDIRTNPEGDNNVTALSSERAIAQSDKYKELAEIYNAIPLANKFALTVWGLKDNESWLLDFWGVPDFPLLYDANFDTKPAYQGFLEGLQ</sequence>
<evidence type="ECO:0000256" key="1">
    <source>
        <dbReference type="ARBA" id="ARBA00000681"/>
    </source>
</evidence>
<evidence type="ECO:0000256" key="5">
    <source>
        <dbReference type="ARBA" id="ARBA00022801"/>
    </source>
</evidence>
<keyword evidence="6 9" id="KW-0119">Carbohydrate metabolism</keyword>
<name>A0ABN1IMK3_9FLAO</name>
<gene>
    <name evidence="13" type="ORF">GCM10009430_14520</name>
</gene>
<accession>A0ABN1IMK3</accession>
<keyword evidence="4 10" id="KW-0732">Signal</keyword>
<feature type="domain" description="GH10" evidence="12">
    <location>
        <begin position="130"/>
        <end position="451"/>
    </location>
</feature>
<comment type="catalytic activity">
    <reaction evidence="1 9">
        <text>Endohydrolysis of (1-&gt;4)-beta-D-xylosidic linkages in xylans.</text>
        <dbReference type="EC" id="3.2.1.8"/>
    </reaction>
</comment>
<dbReference type="PROSITE" id="PS51760">
    <property type="entry name" value="GH10_2"/>
    <property type="match status" value="1"/>
</dbReference>
<comment type="caution">
    <text evidence="13">The sequence shown here is derived from an EMBL/GenBank/DDBJ whole genome shotgun (WGS) entry which is preliminary data.</text>
</comment>
<dbReference type="Gene3D" id="3.20.20.80">
    <property type="entry name" value="Glycosidases"/>
    <property type="match status" value="1"/>
</dbReference>
<dbReference type="PANTHER" id="PTHR31490">
    <property type="entry name" value="GLYCOSYL HYDROLASE"/>
    <property type="match status" value="1"/>
</dbReference>
<dbReference type="InterPro" id="IPR017853">
    <property type="entry name" value="GH"/>
</dbReference>
<feature type="chain" id="PRO_5045586933" description="Beta-xylanase" evidence="10">
    <location>
        <begin position="24"/>
        <end position="453"/>
    </location>
</feature>
<evidence type="ECO:0000259" key="11">
    <source>
        <dbReference type="PROSITE" id="PS50093"/>
    </source>
</evidence>
<dbReference type="EMBL" id="BAAAGE010000001">
    <property type="protein sequence ID" value="GAA0717506.1"/>
    <property type="molecule type" value="Genomic_DNA"/>
</dbReference>
<evidence type="ECO:0000256" key="2">
    <source>
        <dbReference type="ARBA" id="ARBA00007495"/>
    </source>
</evidence>
<dbReference type="InterPro" id="IPR044846">
    <property type="entry name" value="GH10"/>
</dbReference>
<keyword evidence="7 9" id="KW-0326">Glycosidase</keyword>
<evidence type="ECO:0000313" key="14">
    <source>
        <dbReference type="Proteomes" id="UP001501758"/>
    </source>
</evidence>
<dbReference type="SUPFAM" id="SSF49299">
    <property type="entry name" value="PKD domain"/>
    <property type="match status" value="1"/>
</dbReference>
<evidence type="ECO:0000256" key="9">
    <source>
        <dbReference type="RuleBase" id="RU361174"/>
    </source>
</evidence>
<dbReference type="SMART" id="SM00633">
    <property type="entry name" value="Glyco_10"/>
    <property type="match status" value="1"/>
</dbReference>
<dbReference type="RefSeq" id="WP_343911677.1">
    <property type="nucleotide sequence ID" value="NZ_BAAAGE010000001.1"/>
</dbReference>
<evidence type="ECO:0000256" key="8">
    <source>
        <dbReference type="ARBA" id="ARBA00023326"/>
    </source>
</evidence>
<dbReference type="SUPFAM" id="SSF51445">
    <property type="entry name" value="(Trans)glycosidases"/>
    <property type="match status" value="1"/>
</dbReference>
<keyword evidence="3" id="KW-0858">Xylan degradation</keyword>
<dbReference type="Proteomes" id="UP001501758">
    <property type="component" value="Unassembled WGS sequence"/>
</dbReference>